<organism evidence="1 2">
    <name type="scientific">Salibacterium salarium</name>
    <dbReference type="NCBI Taxonomy" id="284579"/>
    <lineage>
        <taxon>Bacteria</taxon>
        <taxon>Bacillati</taxon>
        <taxon>Bacillota</taxon>
        <taxon>Bacilli</taxon>
        <taxon>Bacillales</taxon>
        <taxon>Bacillaceae</taxon>
    </lineage>
</organism>
<sequence length="423" mass="48806">MNKRLREWIDFTCSSIGLGNYYLYTHHLRRSVNLFNETTYILCMEWFPSHITGREEDGLNPKGTASIDIDISSGLFKSIVFVGGQSFAKNGIRFAQRNKQDVIQWLEKEIGITYEEQFHLVKEEERGYRFAASINGIEVAPDGFIEIRFDDEGNLTFFSVNGPFPTKEEVEEGPFLLTLDAVESLAKQQLELIEFPLHEQERLIPVYGIEEIYVTNDGQSTIPFGGILEEISHVSINKIMNWDTSMDRPFESSKIDFNEEVTEEEALSGEPHPDSFPITIWEQSQCITAVETFMRQEFPDDTGNWILKTLHRDHSYIIATIKHNGPSHLVFQRKLKVVLDREQWIVLNYMDNAFLIEMYQNFAKPETRTIDKEEAFEKIKPEIIISPVYVYDVEQQKYILCGKIDSSYGVHAGNGDVLLLDDI</sequence>
<keyword evidence="2" id="KW-1185">Reference proteome</keyword>
<dbReference type="EMBL" id="RBVX01000004">
    <property type="protein sequence ID" value="RSL34212.1"/>
    <property type="molecule type" value="Genomic_DNA"/>
</dbReference>
<comment type="caution">
    <text evidence="1">The sequence shown here is derived from an EMBL/GenBank/DDBJ whole genome shotgun (WGS) entry which is preliminary data.</text>
</comment>
<protein>
    <submittedName>
        <fullName evidence="1">Uncharacterized protein</fullName>
    </submittedName>
</protein>
<dbReference type="Proteomes" id="UP000275076">
    <property type="component" value="Unassembled WGS sequence"/>
</dbReference>
<reference evidence="1 2" key="1">
    <citation type="submission" date="2018-10" db="EMBL/GenBank/DDBJ databases">
        <title>Draft genome sequence of Bacillus salarius IM0101, isolated from a hypersaline soil in Inner Mongolia, China.</title>
        <authorList>
            <person name="Yamprayoonswat W."/>
            <person name="Boonvisut S."/>
            <person name="Jumpathong W."/>
            <person name="Sittihan S."/>
            <person name="Ruangsuj P."/>
            <person name="Wanthongcharoen S."/>
            <person name="Thongpramul N."/>
            <person name="Pimmason S."/>
            <person name="Yu B."/>
            <person name="Yasawong M."/>
        </authorList>
    </citation>
    <scope>NUCLEOTIDE SEQUENCE [LARGE SCALE GENOMIC DNA]</scope>
    <source>
        <strain evidence="1 2">IM0101</strain>
    </source>
</reference>
<evidence type="ECO:0000313" key="2">
    <source>
        <dbReference type="Proteomes" id="UP000275076"/>
    </source>
</evidence>
<gene>
    <name evidence="1" type="ORF">D7Z54_06520</name>
</gene>
<accession>A0A3R9RFG1</accession>
<dbReference type="AlphaFoldDB" id="A0A3R9RFG1"/>
<proteinExistence type="predicted"/>
<evidence type="ECO:0000313" key="1">
    <source>
        <dbReference type="EMBL" id="RSL34212.1"/>
    </source>
</evidence>
<name>A0A3R9RFG1_9BACI</name>
<dbReference type="RefSeq" id="WP_125555035.1">
    <property type="nucleotide sequence ID" value="NZ_RBVX01000004.1"/>
</dbReference>
<dbReference type="OrthoDB" id="2431483at2"/>